<dbReference type="InterPro" id="IPR027417">
    <property type="entry name" value="P-loop_NTPase"/>
</dbReference>
<keyword evidence="5" id="KW-1278">Translocase</keyword>
<proteinExistence type="predicted"/>
<keyword evidence="2" id="KW-1003">Cell membrane</keyword>
<dbReference type="InterPro" id="IPR015855">
    <property type="entry name" value="ABC_transpr_MalK-like"/>
</dbReference>
<dbReference type="SUPFAM" id="SSF50331">
    <property type="entry name" value="MOP-like"/>
    <property type="match status" value="1"/>
</dbReference>
<dbReference type="InterPro" id="IPR008995">
    <property type="entry name" value="Mo/tungstate-bd_C_term_dom"/>
</dbReference>
<evidence type="ECO:0000256" key="4">
    <source>
        <dbReference type="ARBA" id="ARBA00022840"/>
    </source>
</evidence>
<dbReference type="Proteomes" id="UP001144110">
    <property type="component" value="Unassembled WGS sequence"/>
</dbReference>
<comment type="caution">
    <text evidence="8">The sequence shown here is derived from an EMBL/GenBank/DDBJ whole genome shotgun (WGS) entry which is preliminary data.</text>
</comment>
<evidence type="ECO:0000259" key="7">
    <source>
        <dbReference type="PROSITE" id="PS50893"/>
    </source>
</evidence>
<dbReference type="InterPro" id="IPR003439">
    <property type="entry name" value="ABC_transporter-like_ATP-bd"/>
</dbReference>
<dbReference type="GO" id="GO:0140359">
    <property type="term" value="F:ABC-type transporter activity"/>
    <property type="evidence" value="ECO:0007669"/>
    <property type="project" value="InterPro"/>
</dbReference>
<feature type="domain" description="ABC transporter" evidence="7">
    <location>
        <begin position="3"/>
        <end position="243"/>
    </location>
</feature>
<dbReference type="InterPro" id="IPR017871">
    <property type="entry name" value="ABC_transporter-like_CS"/>
</dbReference>
<dbReference type="Gene3D" id="2.40.50.100">
    <property type="match status" value="1"/>
</dbReference>
<dbReference type="InterPro" id="IPR012340">
    <property type="entry name" value="NA-bd_OB-fold"/>
</dbReference>
<dbReference type="SMART" id="SM00382">
    <property type="entry name" value="AAA"/>
    <property type="match status" value="1"/>
</dbReference>
<dbReference type="SUPFAM" id="SSF52540">
    <property type="entry name" value="P-loop containing nucleoside triphosphate hydrolases"/>
    <property type="match status" value="1"/>
</dbReference>
<evidence type="ECO:0000256" key="5">
    <source>
        <dbReference type="ARBA" id="ARBA00022967"/>
    </source>
</evidence>
<reference evidence="8" key="1">
    <citation type="submission" date="2022-11" db="EMBL/GenBank/DDBJ databases">
        <title>Candidatus Alkanophaga archaea from heated hydrothermal vent sediment oxidize petroleum alkanes.</title>
        <authorList>
            <person name="Zehnle H."/>
            <person name="Laso-Perez R."/>
            <person name="Lipp J."/>
            <person name="Teske A."/>
            <person name="Wegener G."/>
        </authorList>
    </citation>
    <scope>NUCLEOTIDE SEQUENCE</scope>
    <source>
        <strain evidence="8">MCA70</strain>
    </source>
</reference>
<dbReference type="PROSITE" id="PS00211">
    <property type="entry name" value="ABC_TRANSPORTER_1"/>
    <property type="match status" value="1"/>
</dbReference>
<evidence type="ECO:0000256" key="1">
    <source>
        <dbReference type="ARBA" id="ARBA00022448"/>
    </source>
</evidence>
<evidence type="ECO:0000256" key="6">
    <source>
        <dbReference type="ARBA" id="ARBA00023136"/>
    </source>
</evidence>
<dbReference type="FunFam" id="3.40.50.300:FF:000042">
    <property type="entry name" value="Maltose/maltodextrin ABC transporter, ATP-binding protein"/>
    <property type="match status" value="1"/>
</dbReference>
<sequence>MKVKLENISKTYFSLRGKVKALSEINLEIRDREFLVILGPSGCGKTTLLNLIAGIEKPSSGEIYFGEKLVFSDKKNIFVSPKERNIAMVFQNYALYPHMSVFENIAFPLRIQKMDKNIIKKEVEKVAEMLNIKGLLQARPYELSGGEKQRVAIARALVRKPNLFLLDEPLSNLDAQLRLTARTELKTLQKNLKITTIYVTHDQIEAMSLGERIVVMNKGKIEQIGTPEEVYHKPENLFVAKFIGTTPINYFVVEVKSEQSNIYGYLGELKIEVPEEKLHLVKDQKIGIGIRPEDIKIEVEKEDFILTVEVNIIESLGKEYLLHTTYKNYDIKILTKNKFSEKNLIKAGFSKENLYFFSPE</sequence>
<dbReference type="CDD" id="cd03301">
    <property type="entry name" value="ABC_MalK_N"/>
    <property type="match status" value="1"/>
</dbReference>
<organism evidence="8 9">
    <name type="scientific">Candidatus Thermodesulfobacterium syntrophicum</name>
    <dbReference type="NCBI Taxonomy" id="3060442"/>
    <lineage>
        <taxon>Bacteria</taxon>
        <taxon>Pseudomonadati</taxon>
        <taxon>Thermodesulfobacteriota</taxon>
        <taxon>Thermodesulfobacteria</taxon>
        <taxon>Thermodesulfobacteriales</taxon>
        <taxon>Thermodesulfobacteriaceae</taxon>
        <taxon>Thermodesulfobacterium</taxon>
    </lineage>
</organism>
<dbReference type="InterPro" id="IPR047641">
    <property type="entry name" value="ABC_transpr_MalK/UgpC-like"/>
</dbReference>
<keyword evidence="4" id="KW-0067">ATP-binding</keyword>
<dbReference type="GO" id="GO:0055052">
    <property type="term" value="C:ATP-binding cassette (ABC) transporter complex, substrate-binding subunit-containing"/>
    <property type="evidence" value="ECO:0007669"/>
    <property type="project" value="TreeGrafter"/>
</dbReference>
<keyword evidence="8" id="KW-0762">Sugar transport</keyword>
<evidence type="ECO:0000256" key="2">
    <source>
        <dbReference type="ARBA" id="ARBA00022475"/>
    </source>
</evidence>
<evidence type="ECO:0000313" key="8">
    <source>
        <dbReference type="EMBL" id="MDF2953837.1"/>
    </source>
</evidence>
<protein>
    <submittedName>
        <fullName evidence="8">ABC-type sugar transport system</fullName>
    </submittedName>
</protein>
<dbReference type="PANTHER" id="PTHR43875">
    <property type="entry name" value="MALTODEXTRIN IMPORT ATP-BINDING PROTEIN MSMX"/>
    <property type="match status" value="1"/>
</dbReference>
<keyword evidence="6" id="KW-0472">Membrane</keyword>
<dbReference type="PROSITE" id="PS50893">
    <property type="entry name" value="ABC_TRANSPORTER_2"/>
    <property type="match status" value="1"/>
</dbReference>
<dbReference type="GO" id="GO:0005524">
    <property type="term" value="F:ATP binding"/>
    <property type="evidence" value="ECO:0007669"/>
    <property type="project" value="UniProtKB-KW"/>
</dbReference>
<gene>
    <name evidence="8" type="ORF">OD816_001082</name>
</gene>
<dbReference type="GO" id="GO:0016887">
    <property type="term" value="F:ATP hydrolysis activity"/>
    <property type="evidence" value="ECO:0007669"/>
    <property type="project" value="InterPro"/>
</dbReference>
<name>A0AAE3P2A3_9BACT</name>
<dbReference type="EMBL" id="JAPHEG010000004">
    <property type="protein sequence ID" value="MDF2953837.1"/>
    <property type="molecule type" value="Genomic_DNA"/>
</dbReference>
<dbReference type="InterPro" id="IPR003593">
    <property type="entry name" value="AAA+_ATPase"/>
</dbReference>
<dbReference type="PANTHER" id="PTHR43875:SF15">
    <property type="entry name" value="TREHALOSE IMPORT ATP-BINDING PROTEIN SUGC"/>
    <property type="match status" value="1"/>
</dbReference>
<dbReference type="Pfam" id="PF00005">
    <property type="entry name" value="ABC_tran"/>
    <property type="match status" value="1"/>
</dbReference>
<keyword evidence="3" id="KW-0547">Nucleotide-binding</keyword>
<evidence type="ECO:0000256" key="3">
    <source>
        <dbReference type="ARBA" id="ARBA00022741"/>
    </source>
</evidence>
<evidence type="ECO:0000313" key="9">
    <source>
        <dbReference type="Proteomes" id="UP001144110"/>
    </source>
</evidence>
<dbReference type="GO" id="GO:0008643">
    <property type="term" value="P:carbohydrate transport"/>
    <property type="evidence" value="ECO:0007669"/>
    <property type="project" value="InterPro"/>
</dbReference>
<dbReference type="Gene3D" id="3.40.50.300">
    <property type="entry name" value="P-loop containing nucleotide triphosphate hydrolases"/>
    <property type="match status" value="1"/>
</dbReference>
<accession>A0AAE3P2A3</accession>
<dbReference type="AlphaFoldDB" id="A0AAE3P2A3"/>
<dbReference type="Gene3D" id="2.40.50.140">
    <property type="entry name" value="Nucleic acid-binding proteins"/>
    <property type="match status" value="1"/>
</dbReference>
<keyword evidence="1" id="KW-0813">Transport</keyword>